<dbReference type="STRING" id="1448308.A0A2T2NXS5"/>
<feature type="compositionally biased region" description="Basic and acidic residues" evidence="3">
    <location>
        <begin position="249"/>
        <end position="266"/>
    </location>
</feature>
<dbReference type="PROSITE" id="PS50800">
    <property type="entry name" value="SAP"/>
    <property type="match status" value="1"/>
</dbReference>
<feature type="compositionally biased region" description="Low complexity" evidence="3">
    <location>
        <begin position="71"/>
        <end position="92"/>
    </location>
</feature>
<sequence>MPEYAKMKNADLEALLKTRGLPTGGKKADMVDRLTKDDEKAAEPAAPAGAAAVVHPEDEIDWDDDEPAKPAPAAEAAPAETTAPEAAATAKAGGTGQPPNPQDVPNQVADIDPAATNDLAVKPPVEENETNADGDTATEETKAPPPDYSRGLAASTIDEEIEKRKARAKRFGLNIENDEGLKKLERKKKFGETGPPQGMDEALPERERARKRGRDDNDDAGRNKRRGGGAGGAGGGGGRSGGGRQRGRGQRDGDRKREDNRDDKSRGTGGWMSAEDRQKAEARKNKWAAPAA</sequence>
<dbReference type="EMBL" id="KZ678132">
    <property type="protein sequence ID" value="PSN69888.1"/>
    <property type="molecule type" value="Genomic_DNA"/>
</dbReference>
<dbReference type="SUPFAM" id="SSF68906">
    <property type="entry name" value="SAP domain"/>
    <property type="match status" value="1"/>
</dbReference>
<protein>
    <recommendedName>
        <fullName evidence="4">SAP domain-containing protein</fullName>
    </recommendedName>
</protein>
<dbReference type="GO" id="GO:0016973">
    <property type="term" value="P:poly(A)+ mRNA export from nucleus"/>
    <property type="evidence" value="ECO:0007669"/>
    <property type="project" value="TreeGrafter"/>
</dbReference>
<dbReference type="PANTHER" id="PTHR46551">
    <property type="entry name" value="SAP DOMAIN-CONTAINING RIBONUCLEOPROTEIN"/>
    <property type="match status" value="1"/>
</dbReference>
<dbReference type="GO" id="GO:0005634">
    <property type="term" value="C:nucleus"/>
    <property type="evidence" value="ECO:0007669"/>
    <property type="project" value="TreeGrafter"/>
</dbReference>
<keyword evidence="1" id="KW-0597">Phosphoprotein</keyword>
<comment type="similarity">
    <text evidence="2">Belongs to the SAP domain-containing ribonucleoprotein family.</text>
</comment>
<dbReference type="Proteomes" id="UP000240883">
    <property type="component" value="Unassembled WGS sequence"/>
</dbReference>
<dbReference type="Gene3D" id="1.10.720.30">
    <property type="entry name" value="SAP domain"/>
    <property type="match status" value="1"/>
</dbReference>
<dbReference type="InterPro" id="IPR003034">
    <property type="entry name" value="SAP_dom"/>
</dbReference>
<feature type="compositionally biased region" description="Basic and acidic residues" evidence="3">
    <location>
        <begin position="26"/>
        <end position="42"/>
    </location>
</feature>
<evidence type="ECO:0000259" key="4">
    <source>
        <dbReference type="PROSITE" id="PS50800"/>
    </source>
</evidence>
<evidence type="ECO:0000256" key="1">
    <source>
        <dbReference type="ARBA" id="ARBA00022553"/>
    </source>
</evidence>
<feature type="compositionally biased region" description="Basic and acidic residues" evidence="3">
    <location>
        <begin position="274"/>
        <end position="284"/>
    </location>
</feature>
<dbReference type="Pfam" id="PF18592">
    <property type="entry name" value="Tho1_MOS11_C"/>
    <property type="match status" value="1"/>
</dbReference>
<evidence type="ECO:0000256" key="2">
    <source>
        <dbReference type="ARBA" id="ARBA00046328"/>
    </source>
</evidence>
<evidence type="ECO:0000313" key="6">
    <source>
        <dbReference type="Proteomes" id="UP000240883"/>
    </source>
</evidence>
<feature type="region of interest" description="Disordered" evidence="3">
    <location>
        <begin position="18"/>
        <end position="292"/>
    </location>
</feature>
<gene>
    <name evidence="5" type="ORF">BS50DRAFT_585393</name>
</gene>
<dbReference type="InterPro" id="IPR052240">
    <property type="entry name" value="SAP_domain_ribonucleoprotein"/>
</dbReference>
<evidence type="ECO:0000256" key="3">
    <source>
        <dbReference type="SAM" id="MobiDB-lite"/>
    </source>
</evidence>
<feature type="compositionally biased region" description="Gly residues" evidence="3">
    <location>
        <begin position="228"/>
        <end position="244"/>
    </location>
</feature>
<proteinExistence type="inferred from homology"/>
<keyword evidence="6" id="KW-1185">Reference proteome</keyword>
<feature type="compositionally biased region" description="Acidic residues" evidence="3">
    <location>
        <begin position="126"/>
        <end position="138"/>
    </location>
</feature>
<evidence type="ECO:0000313" key="5">
    <source>
        <dbReference type="EMBL" id="PSN69888.1"/>
    </source>
</evidence>
<dbReference type="Pfam" id="PF02037">
    <property type="entry name" value="SAP"/>
    <property type="match status" value="1"/>
</dbReference>
<reference evidence="5 6" key="1">
    <citation type="journal article" date="2018" name="Front. Microbiol.">
        <title>Genome-Wide Analysis of Corynespora cassiicola Leaf Fall Disease Putative Effectors.</title>
        <authorList>
            <person name="Lopez D."/>
            <person name="Ribeiro S."/>
            <person name="Label P."/>
            <person name="Fumanal B."/>
            <person name="Venisse J.S."/>
            <person name="Kohler A."/>
            <person name="de Oliveira R.R."/>
            <person name="Labutti K."/>
            <person name="Lipzen A."/>
            <person name="Lail K."/>
            <person name="Bauer D."/>
            <person name="Ohm R.A."/>
            <person name="Barry K.W."/>
            <person name="Spatafora J."/>
            <person name="Grigoriev I.V."/>
            <person name="Martin F.M."/>
            <person name="Pujade-Renaud V."/>
        </authorList>
    </citation>
    <scope>NUCLEOTIDE SEQUENCE [LARGE SCALE GENOMIC DNA]</scope>
    <source>
        <strain evidence="5 6">Philippines</strain>
    </source>
</reference>
<dbReference type="SMART" id="SM00513">
    <property type="entry name" value="SAP"/>
    <property type="match status" value="1"/>
</dbReference>
<dbReference type="InterPro" id="IPR036361">
    <property type="entry name" value="SAP_dom_sf"/>
</dbReference>
<dbReference type="AlphaFoldDB" id="A0A2T2NXS5"/>
<dbReference type="PANTHER" id="PTHR46551:SF1">
    <property type="entry name" value="SAP DOMAIN-CONTAINING RIBONUCLEOPROTEIN"/>
    <property type="match status" value="1"/>
</dbReference>
<dbReference type="OrthoDB" id="445357at2759"/>
<organism evidence="5 6">
    <name type="scientific">Corynespora cassiicola Philippines</name>
    <dbReference type="NCBI Taxonomy" id="1448308"/>
    <lineage>
        <taxon>Eukaryota</taxon>
        <taxon>Fungi</taxon>
        <taxon>Dikarya</taxon>
        <taxon>Ascomycota</taxon>
        <taxon>Pezizomycotina</taxon>
        <taxon>Dothideomycetes</taxon>
        <taxon>Pleosporomycetidae</taxon>
        <taxon>Pleosporales</taxon>
        <taxon>Corynesporascaceae</taxon>
        <taxon>Corynespora</taxon>
    </lineage>
</organism>
<feature type="compositionally biased region" description="Basic and acidic residues" evidence="3">
    <location>
        <begin position="203"/>
        <end position="222"/>
    </location>
</feature>
<dbReference type="InterPro" id="IPR040746">
    <property type="entry name" value="THO1_MOS11_C"/>
</dbReference>
<feature type="domain" description="SAP" evidence="4">
    <location>
        <begin position="4"/>
        <end position="38"/>
    </location>
</feature>
<accession>A0A2T2NXS5</accession>
<name>A0A2T2NXS5_CORCC</name>
<feature type="compositionally biased region" description="Low complexity" evidence="3">
    <location>
        <begin position="43"/>
        <end position="52"/>
    </location>
</feature>